<gene>
    <name evidence="1" type="ORF">QFC19_007015</name>
</gene>
<comment type="caution">
    <text evidence="1">The sequence shown here is derived from an EMBL/GenBank/DDBJ whole genome shotgun (WGS) entry which is preliminary data.</text>
</comment>
<keyword evidence="2" id="KW-1185">Reference proteome</keyword>
<organism evidence="1 2">
    <name type="scientific">Naganishia cerealis</name>
    <dbReference type="NCBI Taxonomy" id="610337"/>
    <lineage>
        <taxon>Eukaryota</taxon>
        <taxon>Fungi</taxon>
        <taxon>Dikarya</taxon>
        <taxon>Basidiomycota</taxon>
        <taxon>Agaricomycotina</taxon>
        <taxon>Tremellomycetes</taxon>
        <taxon>Filobasidiales</taxon>
        <taxon>Filobasidiaceae</taxon>
        <taxon>Naganishia</taxon>
    </lineage>
</organism>
<proteinExistence type="predicted"/>
<sequence length="295" mass="32879">MSELKPYNNTDTCTIEKKFRDGAFYTREPHPHTTLLVSRNSLRESTDSMLSFTVLLYLLSVAVAGSVYGRFTGLPETSRGIAPGRNGLNFQSRILIQLEGSTKSEAIPVDKKFKFRALGLDPGLYQLSIDSYDFELKNSKWQIEVSNEDETAAVEHATGKPLNVTSRAIISAENPLEVKVVGTTQYYEDLEGGLSKMLQDSPFGFIFRNRTYTTIFVVCLITMALPYVLLFVNPELAEQINQKQPPAKYVVKEEVEVLSKPQPQQRPPSQVSQRGASQSSLPAPRVPAQGSKRRA</sequence>
<reference evidence="1" key="1">
    <citation type="submission" date="2023-04" db="EMBL/GenBank/DDBJ databases">
        <title>Draft Genome sequencing of Naganishia species isolated from polar environments using Oxford Nanopore Technology.</title>
        <authorList>
            <person name="Leo P."/>
            <person name="Venkateswaran K."/>
        </authorList>
    </citation>
    <scope>NUCLEOTIDE SEQUENCE</scope>
    <source>
        <strain evidence="1">MNA-CCFEE 5261</strain>
    </source>
</reference>
<evidence type="ECO:0000313" key="2">
    <source>
        <dbReference type="Proteomes" id="UP001241377"/>
    </source>
</evidence>
<name>A0ACC2VDI1_9TREE</name>
<evidence type="ECO:0000313" key="1">
    <source>
        <dbReference type="EMBL" id="KAJ9096916.1"/>
    </source>
</evidence>
<accession>A0ACC2VDI1</accession>
<dbReference type="EMBL" id="JASBWR010000090">
    <property type="protein sequence ID" value="KAJ9096916.1"/>
    <property type="molecule type" value="Genomic_DNA"/>
</dbReference>
<dbReference type="Proteomes" id="UP001241377">
    <property type="component" value="Unassembled WGS sequence"/>
</dbReference>
<protein>
    <submittedName>
        <fullName evidence="1">Uncharacterized protein</fullName>
    </submittedName>
</protein>